<reference evidence="2" key="1">
    <citation type="submission" date="2022-07" db="EMBL/GenBank/DDBJ databases">
        <title>The genome of Lyophyllum shimeji provides insight into the initial evolution of ectomycorrhizal fungal genome.</title>
        <authorList>
            <person name="Kobayashi Y."/>
            <person name="Shibata T."/>
            <person name="Hirakawa H."/>
            <person name="Shigenobu S."/>
            <person name="Nishiyama T."/>
            <person name="Yamada A."/>
            <person name="Hasebe M."/>
            <person name="Kawaguchi M."/>
        </authorList>
    </citation>
    <scope>NUCLEOTIDE SEQUENCE</scope>
    <source>
        <strain evidence="2">AT787</strain>
    </source>
</reference>
<feature type="compositionally biased region" description="Polar residues" evidence="1">
    <location>
        <begin position="61"/>
        <end position="78"/>
    </location>
</feature>
<evidence type="ECO:0000313" key="2">
    <source>
        <dbReference type="EMBL" id="GLB36934.1"/>
    </source>
</evidence>
<evidence type="ECO:0000256" key="1">
    <source>
        <dbReference type="SAM" id="MobiDB-lite"/>
    </source>
</evidence>
<keyword evidence="3" id="KW-1185">Reference proteome</keyword>
<dbReference type="AlphaFoldDB" id="A0A9P3PK46"/>
<comment type="caution">
    <text evidence="2">The sequence shown here is derived from an EMBL/GenBank/DDBJ whole genome shotgun (WGS) entry which is preliminary data.</text>
</comment>
<accession>A0A9P3PK46</accession>
<dbReference type="Proteomes" id="UP001063166">
    <property type="component" value="Unassembled WGS sequence"/>
</dbReference>
<evidence type="ECO:0000313" key="3">
    <source>
        <dbReference type="Proteomes" id="UP001063166"/>
    </source>
</evidence>
<organism evidence="2 3">
    <name type="scientific">Lyophyllum shimeji</name>
    <name type="common">Hon-shimeji</name>
    <name type="synonym">Tricholoma shimeji</name>
    <dbReference type="NCBI Taxonomy" id="47721"/>
    <lineage>
        <taxon>Eukaryota</taxon>
        <taxon>Fungi</taxon>
        <taxon>Dikarya</taxon>
        <taxon>Basidiomycota</taxon>
        <taxon>Agaricomycotina</taxon>
        <taxon>Agaricomycetes</taxon>
        <taxon>Agaricomycetidae</taxon>
        <taxon>Agaricales</taxon>
        <taxon>Tricholomatineae</taxon>
        <taxon>Lyophyllaceae</taxon>
        <taxon>Lyophyllum</taxon>
    </lineage>
</organism>
<feature type="region of interest" description="Disordered" evidence="1">
    <location>
        <begin position="59"/>
        <end position="78"/>
    </location>
</feature>
<proteinExistence type="predicted"/>
<sequence>MGIIPTRGLRSNRLIEHGGTWLCRRILMTTRACLAIFHIGHVGRHDAGSLRRRFHEASVDTAASANRGGPSTQGISFG</sequence>
<name>A0A9P3PK46_LYOSH</name>
<dbReference type="EMBL" id="BRPK01000003">
    <property type="protein sequence ID" value="GLB36934.1"/>
    <property type="molecule type" value="Genomic_DNA"/>
</dbReference>
<gene>
    <name evidence="2" type="ORF">LshimejAT787_0312210</name>
</gene>
<protein>
    <submittedName>
        <fullName evidence="2">Uncharacterized protein</fullName>
    </submittedName>
</protein>